<keyword evidence="3" id="KW-1185">Reference proteome</keyword>
<feature type="compositionally biased region" description="Polar residues" evidence="1">
    <location>
        <begin position="359"/>
        <end position="372"/>
    </location>
</feature>
<gene>
    <name evidence="2" type="ORF">TWF730_002366</name>
</gene>
<dbReference type="EMBL" id="JAVHNS010000012">
    <property type="protein sequence ID" value="KAK6338302.1"/>
    <property type="molecule type" value="Genomic_DNA"/>
</dbReference>
<proteinExistence type="predicted"/>
<feature type="region of interest" description="Disordered" evidence="1">
    <location>
        <begin position="142"/>
        <end position="409"/>
    </location>
</feature>
<sequence>MATTSKPTATSTPSNPPIGPKVTIIDSVPTIDVSQNSSIRKKVAQCLSLLQISSSAAESTTTTSAAAAETNEGSSGNNTKNKKKTKKPPTIVALRTVHPSAGSKAITIAEIVKRTIAGTPGDRDRWWQYTKLESRLIELPPRKPIVVKEESVKKGGDDAGKEQDEEKKSQGKATKEALTNANKRKQNGSDSRASKRPKLDVSQGHSADSQTPVPTPELNPKKRRRDQTDRADDDDQDLSDDGDIPPHLREDKDAEDEDDEDVPPHLRDATDDMDTDDVPPHLRQSSPEDVPPHLRNSSPGVYSDSKPDFLQGSTPGDVDIGGGSDGIPPHLRGSSPVRDRDGSSTPKPTQTQIRDDQGPTLTSSPPITTAETPRQPGIIEEEEEEDLTKNADSDLDSSDDDGYRQFSYLDIENLPEKHTKRILEDIDEAERNRKKVRAIAIMTIFISLEKRGDLEKLYGGQTNAGEKRKEQQTKSK</sequence>
<comment type="caution">
    <text evidence="2">The sequence shown here is derived from an EMBL/GenBank/DDBJ whole genome shotgun (WGS) entry which is preliminary data.</text>
</comment>
<dbReference type="Proteomes" id="UP001373714">
    <property type="component" value="Unassembled WGS sequence"/>
</dbReference>
<feature type="compositionally biased region" description="Basic and acidic residues" evidence="1">
    <location>
        <begin position="146"/>
        <end position="175"/>
    </location>
</feature>
<feature type="compositionally biased region" description="Low complexity" evidence="1">
    <location>
        <begin position="55"/>
        <end position="70"/>
    </location>
</feature>
<feature type="compositionally biased region" description="Low complexity" evidence="1">
    <location>
        <begin position="1"/>
        <end position="13"/>
    </location>
</feature>
<protein>
    <submittedName>
        <fullName evidence="2">Uncharacterized protein</fullName>
    </submittedName>
</protein>
<organism evidence="2 3">
    <name type="scientific">Orbilia blumenaviensis</name>
    <dbReference type="NCBI Taxonomy" id="1796055"/>
    <lineage>
        <taxon>Eukaryota</taxon>
        <taxon>Fungi</taxon>
        <taxon>Dikarya</taxon>
        <taxon>Ascomycota</taxon>
        <taxon>Pezizomycotina</taxon>
        <taxon>Orbiliomycetes</taxon>
        <taxon>Orbiliales</taxon>
        <taxon>Orbiliaceae</taxon>
        <taxon>Orbilia</taxon>
    </lineage>
</organism>
<evidence type="ECO:0000313" key="2">
    <source>
        <dbReference type="EMBL" id="KAK6338302.1"/>
    </source>
</evidence>
<feature type="region of interest" description="Disordered" evidence="1">
    <location>
        <begin position="455"/>
        <end position="476"/>
    </location>
</feature>
<dbReference type="AlphaFoldDB" id="A0AAV9UE74"/>
<evidence type="ECO:0000313" key="3">
    <source>
        <dbReference type="Proteomes" id="UP001373714"/>
    </source>
</evidence>
<feature type="compositionally biased region" description="Polar residues" evidence="1">
    <location>
        <begin position="203"/>
        <end position="212"/>
    </location>
</feature>
<feature type="compositionally biased region" description="Basic and acidic residues" evidence="1">
    <location>
        <begin position="465"/>
        <end position="476"/>
    </location>
</feature>
<feature type="region of interest" description="Disordered" evidence="1">
    <location>
        <begin position="1"/>
        <end position="23"/>
    </location>
</feature>
<feature type="compositionally biased region" description="Polar residues" evidence="1">
    <location>
        <begin position="343"/>
        <end position="352"/>
    </location>
</feature>
<name>A0AAV9UE74_9PEZI</name>
<feature type="compositionally biased region" description="Acidic residues" evidence="1">
    <location>
        <begin position="231"/>
        <end position="243"/>
    </location>
</feature>
<reference evidence="2 3" key="1">
    <citation type="submission" date="2019-10" db="EMBL/GenBank/DDBJ databases">
        <authorList>
            <person name="Palmer J.M."/>
        </authorList>
    </citation>
    <scope>NUCLEOTIDE SEQUENCE [LARGE SCALE GENOMIC DNA]</scope>
    <source>
        <strain evidence="2 3">TWF730</strain>
    </source>
</reference>
<feature type="region of interest" description="Disordered" evidence="1">
    <location>
        <begin position="55"/>
        <end position="92"/>
    </location>
</feature>
<evidence type="ECO:0000256" key="1">
    <source>
        <dbReference type="SAM" id="MobiDB-lite"/>
    </source>
</evidence>
<accession>A0AAV9UE74</accession>